<evidence type="ECO:0000256" key="1">
    <source>
        <dbReference type="ARBA" id="ARBA00022636"/>
    </source>
</evidence>
<evidence type="ECO:0000259" key="6">
    <source>
        <dbReference type="Pfam" id="PF07317"/>
    </source>
</evidence>
<dbReference type="AlphaFoldDB" id="A0A3A3FSZ0"/>
<dbReference type="InterPro" id="IPR023787">
    <property type="entry name" value="T3SS_YcgR"/>
</dbReference>
<dbReference type="OrthoDB" id="5572581at2"/>
<comment type="subcellular location">
    <subcellularLocation>
        <location evidence="4">Bacterial flagellum basal body</location>
    </subcellularLocation>
</comment>
<dbReference type="RefSeq" id="WP_119768579.1">
    <property type="nucleotide sequence ID" value="NZ_QYUO01000001.1"/>
</dbReference>
<keyword evidence="7" id="KW-0282">Flagellum</keyword>
<keyword evidence="7" id="KW-0966">Cell projection</keyword>
<dbReference type="GO" id="GO:0071945">
    <property type="term" value="P:regulation of bacterial-type flagellum-dependent cell motility by regulation of motor speed"/>
    <property type="evidence" value="ECO:0007669"/>
    <property type="project" value="UniProtKB-UniRule"/>
</dbReference>
<comment type="similarity">
    <text evidence="4">Belongs to the YcgR family.</text>
</comment>
<gene>
    <name evidence="4" type="primary">ycgR</name>
    <name evidence="7" type="ORF">D3871_08995</name>
</gene>
<organism evidence="7 8">
    <name type="scientific">Noviherbaspirillum saxi</name>
    <dbReference type="NCBI Taxonomy" id="2320863"/>
    <lineage>
        <taxon>Bacteria</taxon>
        <taxon>Pseudomonadati</taxon>
        <taxon>Pseudomonadota</taxon>
        <taxon>Betaproteobacteria</taxon>
        <taxon>Burkholderiales</taxon>
        <taxon>Oxalobacteraceae</taxon>
        <taxon>Noviherbaspirillum</taxon>
    </lineage>
</organism>
<evidence type="ECO:0000256" key="4">
    <source>
        <dbReference type="HAMAP-Rule" id="MF_01457"/>
    </source>
</evidence>
<dbReference type="Gene3D" id="2.30.110.10">
    <property type="entry name" value="Electron Transport, Fmn-binding Protein, Chain A"/>
    <property type="match status" value="1"/>
</dbReference>
<protein>
    <recommendedName>
        <fullName evidence="4">Flagellar brake protein YcgR</fullName>
    </recommendedName>
    <alternativeName>
        <fullName evidence="4">Cyclic di-GMP binding protein YcgR</fullName>
    </alternativeName>
</protein>
<dbReference type="InterPro" id="IPR012349">
    <property type="entry name" value="Split_barrel_FMN-bd"/>
</dbReference>
<keyword evidence="3 4" id="KW-0975">Bacterial flagellum</keyword>
<evidence type="ECO:0000313" key="8">
    <source>
        <dbReference type="Proteomes" id="UP000265955"/>
    </source>
</evidence>
<dbReference type="Gene3D" id="2.40.10.220">
    <property type="entry name" value="predicted glycosyltransferase like domains"/>
    <property type="match status" value="1"/>
</dbReference>
<dbReference type="Pfam" id="PF07317">
    <property type="entry name" value="PilZN"/>
    <property type="match status" value="1"/>
</dbReference>
<sequence>MVLNSKFGTEDVSPYQVHSRREIVGLLRAMSERNQLVSMQADGGAEAVVTSVLEVDEDNGMVVIDRAPSNLVNQRILDSDNVSFETVLDNIRIFFFAERVKECLYDNLPALYIGLPTNMVRLQRREHYRVPTPVATPLRCTIRIPADEEAGVAAATVVVTLKDISGGGIAVIDEKKLLDNTIGRIYKDCRLELPGGSPVLVDLQIRNSNDLSLTSGKSIRKMGCMFVKPGPPMLAAVQRYITKLERERNARATGLG</sequence>
<comment type="caution">
    <text evidence="7">The sequence shown here is derived from an EMBL/GenBank/DDBJ whole genome shotgun (WGS) entry which is preliminary data.</text>
</comment>
<accession>A0A3A3FSZ0</accession>
<dbReference type="EMBL" id="QYUO01000001">
    <property type="protein sequence ID" value="RJF98630.1"/>
    <property type="molecule type" value="Genomic_DNA"/>
</dbReference>
<dbReference type="InterPro" id="IPR009875">
    <property type="entry name" value="PilZ_domain"/>
</dbReference>
<keyword evidence="8" id="KW-1185">Reference proteome</keyword>
<keyword evidence="2 4" id="KW-0547">Nucleotide-binding</keyword>
<feature type="domain" description="PilZ" evidence="5">
    <location>
        <begin position="123"/>
        <end position="242"/>
    </location>
</feature>
<dbReference type="HAMAP" id="MF_01457">
    <property type="entry name" value="YcgR"/>
    <property type="match status" value="1"/>
</dbReference>
<dbReference type="Proteomes" id="UP000265955">
    <property type="component" value="Unassembled WGS sequence"/>
</dbReference>
<evidence type="ECO:0000313" key="7">
    <source>
        <dbReference type="EMBL" id="RJF98630.1"/>
    </source>
</evidence>
<keyword evidence="7" id="KW-0969">Cilium</keyword>
<evidence type="ECO:0000256" key="3">
    <source>
        <dbReference type="ARBA" id="ARBA00023143"/>
    </source>
</evidence>
<feature type="domain" description="Type III secretion system flagellar brake protein YcgR PilZN" evidence="6">
    <location>
        <begin position="15"/>
        <end position="121"/>
    </location>
</feature>
<dbReference type="GO" id="GO:0009425">
    <property type="term" value="C:bacterial-type flagellum basal body"/>
    <property type="evidence" value="ECO:0007669"/>
    <property type="project" value="UniProtKB-SubCell"/>
</dbReference>
<comment type="function">
    <text evidence="4">Acts as a flagellar brake, regulating swimming and swarming in a bis-(3'-5') cyclic diguanylic acid (c-di-GMP)-dependent manner. Binds 1 c-di-GMP dimer per subunit. Increasing levels of c-di-GMP lead to decreased motility.</text>
</comment>
<comment type="subunit">
    <text evidence="4">Monomer. Interacts with the flagellar basal bodies.</text>
</comment>
<evidence type="ECO:0000259" key="5">
    <source>
        <dbReference type="Pfam" id="PF07238"/>
    </source>
</evidence>
<dbReference type="InterPro" id="IPR009926">
    <property type="entry name" value="T3SS_YcgR_PilZN"/>
</dbReference>
<dbReference type="Pfam" id="PF07238">
    <property type="entry name" value="PilZ"/>
    <property type="match status" value="1"/>
</dbReference>
<proteinExistence type="inferred from homology"/>
<dbReference type="GO" id="GO:0035438">
    <property type="term" value="F:cyclic-di-GMP binding"/>
    <property type="evidence" value="ECO:0007669"/>
    <property type="project" value="UniProtKB-UniRule"/>
</dbReference>
<evidence type="ECO:0000256" key="2">
    <source>
        <dbReference type="ARBA" id="ARBA00022741"/>
    </source>
</evidence>
<reference evidence="8" key="1">
    <citation type="submission" date="2018-09" db="EMBL/GenBank/DDBJ databases">
        <authorList>
            <person name="Zhu H."/>
        </authorList>
    </citation>
    <scope>NUCLEOTIDE SEQUENCE [LARGE SCALE GENOMIC DNA]</scope>
    <source>
        <strain evidence="8">K1R23-30</strain>
    </source>
</reference>
<name>A0A3A3FSZ0_9BURK</name>
<dbReference type="GO" id="GO:0071973">
    <property type="term" value="P:bacterial-type flagellum-dependent cell motility"/>
    <property type="evidence" value="ECO:0007669"/>
    <property type="project" value="UniProtKB-UniRule"/>
</dbReference>
<keyword evidence="1 4" id="KW-0973">c-di-GMP</keyword>